<dbReference type="AlphaFoldDB" id="A0AAE0L1W9"/>
<keyword evidence="3" id="KW-1185">Reference proteome</keyword>
<gene>
    <name evidence="2" type="ORF">CYMTET_22739</name>
</gene>
<accession>A0AAE0L1W9</accession>
<dbReference type="EMBL" id="LGRX02011593">
    <property type="protein sequence ID" value="KAK3268774.1"/>
    <property type="molecule type" value="Genomic_DNA"/>
</dbReference>
<proteinExistence type="predicted"/>
<name>A0AAE0L1W9_9CHLO</name>
<comment type="caution">
    <text evidence="2">The sequence shown here is derived from an EMBL/GenBank/DDBJ whole genome shotgun (WGS) entry which is preliminary data.</text>
</comment>
<dbReference type="Proteomes" id="UP001190700">
    <property type="component" value="Unassembled WGS sequence"/>
</dbReference>
<evidence type="ECO:0000313" key="3">
    <source>
        <dbReference type="Proteomes" id="UP001190700"/>
    </source>
</evidence>
<protein>
    <submittedName>
        <fullName evidence="2">Uncharacterized protein</fullName>
    </submittedName>
</protein>
<reference evidence="2 3" key="1">
    <citation type="journal article" date="2015" name="Genome Biol. Evol.">
        <title>Comparative Genomics of a Bacterivorous Green Alga Reveals Evolutionary Causalities and Consequences of Phago-Mixotrophic Mode of Nutrition.</title>
        <authorList>
            <person name="Burns J.A."/>
            <person name="Paasch A."/>
            <person name="Narechania A."/>
            <person name="Kim E."/>
        </authorList>
    </citation>
    <scope>NUCLEOTIDE SEQUENCE [LARGE SCALE GENOMIC DNA]</scope>
    <source>
        <strain evidence="2 3">PLY_AMNH</strain>
    </source>
</reference>
<organism evidence="2 3">
    <name type="scientific">Cymbomonas tetramitiformis</name>
    <dbReference type="NCBI Taxonomy" id="36881"/>
    <lineage>
        <taxon>Eukaryota</taxon>
        <taxon>Viridiplantae</taxon>
        <taxon>Chlorophyta</taxon>
        <taxon>Pyramimonadophyceae</taxon>
        <taxon>Pyramimonadales</taxon>
        <taxon>Pyramimonadaceae</taxon>
        <taxon>Cymbomonas</taxon>
    </lineage>
</organism>
<evidence type="ECO:0000313" key="2">
    <source>
        <dbReference type="EMBL" id="KAK3268774.1"/>
    </source>
</evidence>
<evidence type="ECO:0000256" key="1">
    <source>
        <dbReference type="SAM" id="MobiDB-lite"/>
    </source>
</evidence>
<feature type="region of interest" description="Disordered" evidence="1">
    <location>
        <begin position="1"/>
        <end position="22"/>
    </location>
</feature>
<sequence>MLQSRPLSPLQDVNIRDLSEEEQDPGFEDFASTYACDLHNSSLPDVVISSDGQFALGMALRLLGWRSSPVGSEHRYHDPPFRLAL</sequence>